<accession>A0A1M5RUQ4</accession>
<gene>
    <name evidence="1" type="ORF">SAMN02745124_00005</name>
</gene>
<evidence type="ECO:0000313" key="1">
    <source>
        <dbReference type="EMBL" id="SHH29984.1"/>
    </source>
</evidence>
<dbReference type="OrthoDB" id="1629646at2"/>
<dbReference type="AlphaFoldDB" id="A0A1M5RUQ4"/>
<sequence length="80" mass="8824">MKDYSKKAKKLVDLLSAEEVMQVQKDNPFRVERNAKIVALRQRGVAQVVLAEISGLSDTTISNICAEKGIERHAKGADRG</sequence>
<name>A0A1M5RUQ4_9BACT</name>
<dbReference type="Proteomes" id="UP000184139">
    <property type="component" value="Unassembled WGS sequence"/>
</dbReference>
<reference evidence="1 2" key="1">
    <citation type="submission" date="2016-11" db="EMBL/GenBank/DDBJ databases">
        <authorList>
            <person name="Jaros S."/>
            <person name="Januszkiewicz K."/>
            <person name="Wedrychowicz H."/>
        </authorList>
    </citation>
    <scope>NUCLEOTIDE SEQUENCE [LARGE SCALE GENOMIC DNA]</scope>
    <source>
        <strain evidence="1 2">DSM 9705</strain>
    </source>
</reference>
<dbReference type="EMBL" id="FQXS01000001">
    <property type="protein sequence ID" value="SHH29984.1"/>
    <property type="molecule type" value="Genomic_DNA"/>
</dbReference>
<keyword evidence="2" id="KW-1185">Reference proteome</keyword>
<dbReference type="STRING" id="1121409.SAMN02745124_00005"/>
<evidence type="ECO:0000313" key="2">
    <source>
        <dbReference type="Proteomes" id="UP000184139"/>
    </source>
</evidence>
<protein>
    <submittedName>
        <fullName evidence="1">Uncharacterized protein</fullName>
    </submittedName>
</protein>
<proteinExistence type="predicted"/>
<organism evidence="1 2">
    <name type="scientific">Desulfofustis glycolicus DSM 9705</name>
    <dbReference type="NCBI Taxonomy" id="1121409"/>
    <lineage>
        <taxon>Bacteria</taxon>
        <taxon>Pseudomonadati</taxon>
        <taxon>Thermodesulfobacteriota</taxon>
        <taxon>Desulfobulbia</taxon>
        <taxon>Desulfobulbales</taxon>
        <taxon>Desulfocapsaceae</taxon>
        <taxon>Desulfofustis</taxon>
    </lineage>
</organism>
<dbReference type="RefSeq" id="WP_073372788.1">
    <property type="nucleotide sequence ID" value="NZ_FQXS01000001.1"/>
</dbReference>